<feature type="region of interest" description="Disordered" evidence="1">
    <location>
        <begin position="361"/>
        <end position="412"/>
    </location>
</feature>
<organism evidence="2 3">
    <name type="scientific">Dryococelus australis</name>
    <dbReference type="NCBI Taxonomy" id="614101"/>
    <lineage>
        <taxon>Eukaryota</taxon>
        <taxon>Metazoa</taxon>
        <taxon>Ecdysozoa</taxon>
        <taxon>Arthropoda</taxon>
        <taxon>Hexapoda</taxon>
        <taxon>Insecta</taxon>
        <taxon>Pterygota</taxon>
        <taxon>Neoptera</taxon>
        <taxon>Polyneoptera</taxon>
        <taxon>Phasmatodea</taxon>
        <taxon>Verophasmatodea</taxon>
        <taxon>Anareolatae</taxon>
        <taxon>Phasmatidae</taxon>
        <taxon>Eurycanthinae</taxon>
        <taxon>Dryococelus</taxon>
    </lineage>
</organism>
<evidence type="ECO:0000256" key="1">
    <source>
        <dbReference type="SAM" id="MobiDB-lite"/>
    </source>
</evidence>
<keyword evidence="3" id="KW-1185">Reference proteome</keyword>
<protein>
    <submittedName>
        <fullName evidence="2">Uncharacterized protein</fullName>
    </submittedName>
</protein>
<reference evidence="2 3" key="1">
    <citation type="submission" date="2023-02" db="EMBL/GenBank/DDBJ databases">
        <title>LHISI_Scaffold_Assembly.</title>
        <authorList>
            <person name="Stuart O.P."/>
            <person name="Cleave R."/>
            <person name="Magrath M.J.L."/>
            <person name="Mikheyev A.S."/>
        </authorList>
    </citation>
    <scope>NUCLEOTIDE SEQUENCE [LARGE SCALE GENOMIC DNA]</scope>
    <source>
        <strain evidence="2">Daus_M_001</strain>
        <tissue evidence="2">Leg muscle</tissue>
    </source>
</reference>
<dbReference type="EMBL" id="JARBHB010000006">
    <property type="protein sequence ID" value="KAJ8881051.1"/>
    <property type="molecule type" value="Genomic_DNA"/>
</dbReference>
<proteinExistence type="predicted"/>
<name>A0ABQ9H9X6_9NEOP</name>
<dbReference type="Proteomes" id="UP001159363">
    <property type="component" value="Chromosome 5"/>
</dbReference>
<accession>A0ABQ9H9X6</accession>
<evidence type="ECO:0000313" key="3">
    <source>
        <dbReference type="Proteomes" id="UP001159363"/>
    </source>
</evidence>
<evidence type="ECO:0000313" key="2">
    <source>
        <dbReference type="EMBL" id="KAJ8881051.1"/>
    </source>
</evidence>
<gene>
    <name evidence="2" type="ORF">PR048_017524</name>
</gene>
<sequence>MLFANQRLVIYSAAGSPTNKEHFTTRSNLLHMNIRSAGLLGDLPFPPPLHFGAAPYSLQSPSSALKSSLLRAAQISSLHKRNCATYSSTLMRNILIFFAFSQDPDQAWRHARDSAALSLRISLNDDNTAAVCRTLGQALFVTVLEMTLICLPPRSSDLNVMERICDRQQHCWERHRNFTTDSPSCAGMKGQGEMVYPEKTRRPAASSTYAEIQQRPHREWDQVLQGGRRVVYPPYHRGPKTEQVALINRNGEGEIMGNRKQGGQTRIRFHDLPDATPKVYQSASSLGRVVTAEKQVSDKDYTVTRIMHAIATMVKVMACVQCSCRAALSNNKMIGPQLMVPQVHAARREHYTPVQSLALSGNGALEVPGSDPRFSDPNTGKMSSRRVTREPAGQSPSGLRRRAAHRNNPASSLRRSYHLRIGHRFDSLHETRYLLRLANSPPTKANRNRTGLCSRSAGFLGDLQFHPTFHSGTAPYSPQSPKSALKISLLRAARISSLTHSSRYLRETKIGVSRYYPVVLTVRQPRTLAVHDQLELASAQWGDARYGPNCIGMGYVIAGYMRRRRIGMILQMERVIVLVDKLSLLVIGGGGEWLTCFPHIDVGKPRAHVGDVMAVSLRSCSAHSSLPYRHHRPSADLPDDVGVTNQVRGRGGVMARLLASTLRRTGYDSRRGRPRILACGNLAGRCRRSAGFLGDLPSPPRFHFGAAPYLLRLTLIGSRDLDVKSRPNLFTHSPC</sequence>
<comment type="caution">
    <text evidence="2">The sequence shown here is derived from an EMBL/GenBank/DDBJ whole genome shotgun (WGS) entry which is preliminary data.</text>
</comment>